<evidence type="ECO:0000313" key="9">
    <source>
        <dbReference type="EMBL" id="QEJ80105.1"/>
    </source>
</evidence>
<sequence length="132" mass="15627">MEKNNSKNIYFTPVFIEPTIKHSLLQSYKYTYIIIFEIITVMVLLFLFFKSEIKMLFNFKQQKVISPIDKFSKTTLYCKENKLFISGLPNTMYSKEALSLNRQPITYKYCNDLLQSINGSQQVSINDILRKR</sequence>
<reference evidence="13" key="5">
    <citation type="journal article" date="2020" name="Microorganisms">
        <title>Establishment of a Challenge Model for Sheeppox Virus Infection.</title>
        <authorList>
            <person name="Wolff J."/>
            <person name="Abd El Rahman S."/>
            <person name="King J."/>
            <person name="El-Beskawy M."/>
            <person name="Pohlmann A."/>
            <person name="Beer M."/>
            <person name="Hoffmann B."/>
        </authorList>
    </citation>
    <scope>NUCLEOTIDE SEQUENCE [LARGE SCALE GENOMIC DNA]</scope>
    <source>
        <strain evidence="13">V123</strain>
        <strain evidence="14">V293</strain>
    </source>
</reference>
<evidence type="ECO:0000313" key="13">
    <source>
        <dbReference type="EMBL" id="QQG63010.1"/>
    </source>
</evidence>
<reference evidence="16" key="1">
    <citation type="journal article" date="2002" name="J. Virol.">
        <title>The genomes of sheeppox and goatpox viruses.</title>
        <authorList>
            <person name="Tulman E.R."/>
            <person name="Afonso C.L."/>
            <person name="Lu Z."/>
            <person name="Zsak L."/>
            <person name="Sur J.H."/>
            <person name="Sandybaev N.T."/>
            <person name="Kerembekova U.Z."/>
            <person name="Zaitsev V.L."/>
            <person name="Kutish G.F."/>
            <person name="Rock D.L."/>
        </authorList>
    </citation>
    <scope>NUCLEOTIDE SEQUENCE [LARGE SCALE GENOMIC DNA]</scope>
    <source>
        <strain evidence="16">TU-V02127</strain>
    </source>
</reference>
<proteinExistence type="predicted"/>
<dbReference type="Proteomes" id="UP000323058">
    <property type="component" value="Segment"/>
</dbReference>
<dbReference type="Proteomes" id="UP000318608">
    <property type="component" value="Segment"/>
</dbReference>
<organismHost>
    <name type="scientific">Ovis aries</name>
    <name type="common">Sheep</name>
    <dbReference type="NCBI Taxonomy" id="9940"/>
</organismHost>
<keyword evidence="1" id="KW-0812">Transmembrane</keyword>
<dbReference type="Pfam" id="PF04872">
    <property type="entry name" value="Pox_L5"/>
    <property type="match status" value="1"/>
</dbReference>
<evidence type="ECO:0000313" key="12">
    <source>
        <dbReference type="EMBL" id="QOK36652.1"/>
    </source>
</evidence>
<organism evidence="2 17">
    <name type="scientific">Sheeppox virus</name>
    <name type="common">SPPV</name>
    <dbReference type="NCBI Taxonomy" id="10266"/>
    <lineage>
        <taxon>Viruses</taxon>
        <taxon>Varidnaviria</taxon>
        <taxon>Bamfordvirae</taxon>
        <taxon>Nucleocytoviricota</taxon>
        <taxon>Pokkesviricetes</taxon>
        <taxon>Chitovirales</taxon>
        <taxon>Poxviridae</taxon>
        <taxon>Chordopoxvirinae</taxon>
        <taxon>Capripoxvirus</taxon>
        <taxon>Capripoxvirus sheeppox</taxon>
    </lineage>
</organism>
<dbReference type="InterPro" id="IPR006956">
    <property type="entry name" value="Poxvirus_L5"/>
</dbReference>
<dbReference type="Proteomes" id="UP000322607">
    <property type="component" value="Segment"/>
</dbReference>
<dbReference type="Proteomes" id="UP000319451">
    <property type="component" value="Segment"/>
</dbReference>
<dbReference type="EMBL" id="KT438550">
    <property type="protein sequence ID" value="AOE46425.1"/>
    <property type="molecule type" value="Genomic_DNA"/>
</dbReference>
<dbReference type="EMBL" id="KT438551">
    <property type="protein sequence ID" value="AOE46574.1"/>
    <property type="molecule type" value="Genomic_DNA"/>
</dbReference>
<dbReference type="EMBL" id="MG000157">
    <property type="protein sequence ID" value="AVI09694.1"/>
    <property type="molecule type" value="Genomic_DNA"/>
</dbReference>
<evidence type="ECO:0000313" key="4">
    <source>
        <dbReference type="EMBL" id="AVI09560.1"/>
    </source>
</evidence>
<dbReference type="EMBL" id="MG000156">
    <property type="protein sequence ID" value="AVI09560.1"/>
    <property type="molecule type" value="Genomic_DNA"/>
</dbReference>
<evidence type="ECO:0000313" key="14">
    <source>
        <dbReference type="EMBL" id="QQG63160.1"/>
    </source>
</evidence>
<dbReference type="EMBL" id="MW020571">
    <property type="protein sequence ID" value="QOK36652.1"/>
    <property type="molecule type" value="Genomic_DNA"/>
</dbReference>
<accession>A0A2H4EUE0</accession>
<evidence type="ECO:0000313" key="17">
    <source>
        <dbReference type="Proteomes" id="UP000319451"/>
    </source>
</evidence>
<reference evidence="6" key="4">
    <citation type="journal article" date="2019" name="Transbound. Emerg. Dis.">
        <title>Extended sequencing of vaccine and wild-type capripoxvirus isolates provides insights into genes modulating virulence and host range.</title>
        <authorList>
            <person name="Biswas S."/>
            <person name="Noyce R.S."/>
            <person name="Babiuk L.A."/>
            <person name="Lung O."/>
            <person name="Bulach D.M."/>
            <person name="Bowden T.R."/>
            <person name="Boyle D.B."/>
            <person name="Babiuk S."/>
            <person name="Evans D.H."/>
        </authorList>
    </citation>
    <scope>NUCLEOTIDE SEQUENCE [LARGE SCALE GENOMIC DNA]</scope>
    <source>
        <strain evidence="6">Abu Gharib</strain>
        <strain evidence="8">Nigeria</strain>
        <strain evidence="9">Pendik</strain>
        <strain evidence="10">Saudi Arabia</strain>
        <strain evidence="7">Saudi Arabia vaccine</strain>
        <strain evidence="11">Turkey vaccine</strain>
    </source>
</reference>
<dbReference type="EMBL" id="MN072626">
    <property type="protein sequence ID" value="QEJ79663.1"/>
    <property type="molecule type" value="Genomic_DNA"/>
</dbReference>
<protein>
    <submittedName>
        <fullName evidence="2 6">Membrane protein</fullName>
    </submittedName>
</protein>
<dbReference type="Proteomes" id="UP000595391">
    <property type="component" value="Segment"/>
</dbReference>
<dbReference type="Proteomes" id="UP000663591">
    <property type="component" value="Segment"/>
</dbReference>
<dbReference type="EMBL" id="MW167071">
    <property type="protein sequence ID" value="QQG63160.1"/>
    <property type="molecule type" value="Genomic_DNA"/>
</dbReference>
<dbReference type="EMBL" id="MN072631">
    <property type="protein sequence ID" value="QEJ80403.1"/>
    <property type="molecule type" value="Genomic_DNA"/>
</dbReference>
<evidence type="ECO:0000313" key="2">
    <source>
        <dbReference type="EMBL" id="AOE46425.1"/>
    </source>
</evidence>
<evidence type="ECO:0000313" key="6">
    <source>
        <dbReference type="EMBL" id="QEJ79663.1"/>
    </source>
</evidence>
<dbReference type="KEGG" id="vg:944671"/>
<reference evidence="12" key="6">
    <citation type="journal article" date="2020" name="Viruses">
        <title>Experimental Infection and Genetic Characterization of Two Different Capripox Virus Isolates in Small Ruminants.</title>
        <authorList>
            <person name="Wolff J."/>
            <person name="King J."/>
            <person name="Moritz T."/>
            <person name="Pohlmann A."/>
            <person name="Hoffmann D."/>
            <person name="Beer M."/>
            <person name="Hoffmann B."/>
        </authorList>
    </citation>
    <scope>NUCLEOTIDE SEQUENCE [LARGE SCALE GENOMIC DNA]</scope>
    <source>
        <strain evidence="12">V104</strain>
    </source>
</reference>
<evidence type="ECO:0000256" key="1">
    <source>
        <dbReference type="SAM" id="Phobius"/>
    </source>
</evidence>
<dbReference type="Proteomes" id="UP000595695">
    <property type="component" value="Segment"/>
</dbReference>
<dbReference type="EMBL" id="MT137384">
    <property type="protein sequence ID" value="QRU95151.1"/>
    <property type="molecule type" value="Genomic_DNA"/>
</dbReference>
<keyword evidence="1" id="KW-1133">Transmembrane helix</keyword>
<dbReference type="Proteomes" id="UP000322561">
    <property type="component" value="Segment"/>
</dbReference>
<evidence type="ECO:0000313" key="10">
    <source>
        <dbReference type="EMBL" id="QEJ80254.1"/>
    </source>
</evidence>
<dbReference type="Proteomes" id="UP000323174">
    <property type="component" value="Segment"/>
</dbReference>
<dbReference type="EMBL" id="MN072628">
    <property type="protein sequence ID" value="QEJ79956.1"/>
    <property type="molecule type" value="Genomic_DNA"/>
</dbReference>
<dbReference type="EMBL" id="MN072629">
    <property type="protein sequence ID" value="QEJ80105.1"/>
    <property type="molecule type" value="Genomic_DNA"/>
</dbReference>
<dbReference type="Proteomes" id="UP000593595">
    <property type="component" value="Segment"/>
</dbReference>
<reference evidence="4" key="3">
    <citation type="submission" date="2017-09" db="EMBL/GenBank/DDBJ databases">
        <authorList>
            <person name="Ehlers B."/>
            <person name="Leendertz F.H."/>
        </authorList>
    </citation>
    <scope>NUCLEOTIDE SEQUENCE</scope>
    <source>
        <strain evidence="4">Jaipur</strain>
        <strain evidence="5">Romanian Fenner</strain>
    </source>
</reference>
<dbReference type="Proteomes" id="UP000316666">
    <property type="component" value="Genome"/>
</dbReference>
<evidence type="ECO:0000313" key="15">
    <source>
        <dbReference type="EMBL" id="QRU95151.1"/>
    </source>
</evidence>
<evidence type="ECO:0000313" key="5">
    <source>
        <dbReference type="EMBL" id="AVI09694.1"/>
    </source>
</evidence>
<keyword evidence="16" id="KW-1185">Reference proteome</keyword>
<reference evidence="15" key="7">
    <citation type="submission" date="2020-03" db="EMBL/GenBank/DDBJ databases">
        <title>Sheeppox virus, strain Srinagar, vaccine virus, Complete genome.</title>
        <authorList>
            <person name="Kumar A."/>
            <person name="Venkatesan G."/>
            <person name="Singh R.K."/>
        </authorList>
    </citation>
    <scope>NUCLEOTIDE SEQUENCE</scope>
    <source>
        <strain evidence="15">Srinagar passage-40 vaccine</strain>
    </source>
</reference>
<evidence type="ECO:0000313" key="7">
    <source>
        <dbReference type="EMBL" id="QEJ79809.1"/>
    </source>
</evidence>
<dbReference type="Proteomes" id="UP000318262">
    <property type="component" value="Segment"/>
</dbReference>
<feature type="transmembrane region" description="Helical" evidence="1">
    <location>
        <begin position="30"/>
        <end position="49"/>
    </location>
</feature>
<dbReference type="RefSeq" id="NP_659636.1">
    <property type="nucleotide sequence ID" value="NC_004002.1"/>
</dbReference>
<dbReference type="Proteomes" id="UP000323952">
    <property type="component" value="Segment"/>
</dbReference>
<dbReference type="EMBL" id="MN072630">
    <property type="protein sequence ID" value="QEJ80254.1"/>
    <property type="molecule type" value="Genomic_DNA"/>
</dbReference>
<dbReference type="Proteomes" id="UP000323980">
    <property type="component" value="Segment"/>
</dbReference>
<evidence type="ECO:0000313" key="16">
    <source>
        <dbReference type="Proteomes" id="UP000008028"/>
    </source>
</evidence>
<name>A0A2H4EUE0_SHEV</name>
<evidence type="ECO:0000313" key="11">
    <source>
        <dbReference type="EMBL" id="QEJ80403.1"/>
    </source>
</evidence>
<dbReference type="EMBL" id="MN072627">
    <property type="protein sequence ID" value="QEJ79809.1"/>
    <property type="molecule type" value="Genomic_DNA"/>
</dbReference>
<dbReference type="Proteomes" id="UP000008028">
    <property type="component" value="Segment"/>
</dbReference>
<evidence type="ECO:0000313" key="8">
    <source>
        <dbReference type="EMBL" id="QEJ79956.1"/>
    </source>
</evidence>
<dbReference type="EMBL" id="MW167070">
    <property type="protein sequence ID" value="QQG63010.1"/>
    <property type="molecule type" value="Genomic_DNA"/>
</dbReference>
<evidence type="ECO:0000313" key="3">
    <source>
        <dbReference type="EMBL" id="AOE46574.1"/>
    </source>
</evidence>
<keyword evidence="1" id="KW-0472">Membrane</keyword>
<reference evidence="2" key="2">
    <citation type="submission" date="2015-08" db="EMBL/GenBank/DDBJ databases">
        <authorList>
            <person name="Babu N.S."/>
            <person name="Beckwith C.J."/>
            <person name="Beseler K.G."/>
            <person name="Brison A."/>
            <person name="Carone J.V."/>
            <person name="Caskin T.P."/>
            <person name="Diamond M."/>
            <person name="Durham M.E."/>
            <person name="Foxe J.M."/>
            <person name="Go M."/>
            <person name="Henderson B.A."/>
            <person name="Jones I.B."/>
            <person name="McGettigan J.A."/>
            <person name="Micheletti S.J."/>
            <person name="Nasrallah M.E."/>
            <person name="Ortiz D."/>
            <person name="Piller C.R."/>
            <person name="Privatt S.R."/>
            <person name="Schneider S.L."/>
            <person name="Sharp S."/>
            <person name="Smith T.C."/>
            <person name="Stanton J.D."/>
            <person name="Ullery H.E."/>
            <person name="Wilson R.J."/>
            <person name="Serrano M.G."/>
            <person name="Buck G."/>
            <person name="Lee V."/>
            <person name="Wang Y."/>
            <person name="Carvalho R."/>
            <person name="Voegtly L."/>
            <person name="Shi R."/>
            <person name="Duckworth R."/>
            <person name="Johnson A."/>
            <person name="Loviza R."/>
            <person name="Walstead R."/>
            <person name="Shah Z."/>
            <person name="Kiflezghi M."/>
            <person name="Wade K."/>
            <person name="Ball S.L."/>
            <person name="Bradley K.W."/>
            <person name="Asai D.J."/>
            <person name="Bowman C.A."/>
            <person name="Russell D.A."/>
            <person name="Pope W.H."/>
            <person name="Jacobs-Sera D."/>
            <person name="Hendrix R.W."/>
            <person name="Hatfull G.F."/>
        </authorList>
    </citation>
    <scope>NUCLEOTIDE SEQUENCE</scope>
    <source>
        <strain evidence="2">SPPV-GH</strain>
        <strain evidence="3">SPPV-GL</strain>
    </source>
</reference>
<gene>
    <name evidence="4" type="primary">60</name>
    <name evidence="2" type="ORF">SPPV-GH_60</name>
    <name evidence="3" type="ORF">SPPV-GL_60</name>
    <name evidence="15" type="ORF">SPPV-Sri_064</name>
    <name evidence="6" type="ORF">SPX-AbuGharib_064</name>
    <name evidence="8" type="ORF">SPX-Nigeria_064</name>
    <name evidence="9" type="ORF">SPX-Pendick_064</name>
    <name evidence="10" type="ORF">SPX-SaudiArabia_064</name>
    <name evidence="7" type="ORF">SPX-vSaudiArabia_064</name>
    <name evidence="11" type="ORF">SPX-vTurkey_064</name>
</gene>